<evidence type="ECO:0000256" key="1">
    <source>
        <dbReference type="SAM" id="Phobius"/>
    </source>
</evidence>
<gene>
    <name evidence="2" type="ORF">NLJ89_g3870</name>
</gene>
<feature type="transmembrane region" description="Helical" evidence="1">
    <location>
        <begin position="384"/>
        <end position="402"/>
    </location>
</feature>
<dbReference type="AlphaFoldDB" id="A0A9W8K364"/>
<sequence>MPGPQDSVWTVRGRRLRLMLWAWLVPELYLFWAARQRYVARKLKKQHSKEHAHWTVAHGFFLVMGGFHIHSENGEDLGVLSQHCFETLLKSKVIDFPTITKEEIEDRSKADGLTKGIALLQTLWFILQCIARGAQKLALTELEIVTLAVATINIVVYFFWWNKPMDVRVPVTISLKVPQESPVTAGREEITMRQQSPQSAIKEVLAEKTSAELVGGGKGKRHPHAVPAATSPPPRMLQEFRDEVALYVEDYKQRELMRKKSLTPRLLLIRILADLFIIPKAELIGASRRIPDNLDRVPTFYNGMEEIAELQDVSLALWAIFFSTAFGAIHCIAWDFTFPTEAQRFLWRTMSLAVTAIPLLYQGLPFLWDVWISPKLGLTDCPRIFLVARSTIGVICYCWYIAARFSFLIQAAVLLSGVPPMALVDIEWADLIPHF</sequence>
<feature type="transmembrane region" description="Helical" evidence="1">
    <location>
        <begin position="315"/>
        <end position="333"/>
    </location>
</feature>
<proteinExistence type="predicted"/>
<dbReference type="OrthoDB" id="9451547at2759"/>
<dbReference type="PANTHER" id="PTHR35043:SF7">
    <property type="entry name" value="TRANSCRIPTION FACTOR DOMAIN-CONTAINING PROTEIN"/>
    <property type="match status" value="1"/>
</dbReference>
<keyword evidence="1" id="KW-0472">Membrane</keyword>
<dbReference type="EMBL" id="JANKHO010000301">
    <property type="protein sequence ID" value="KAJ3511836.1"/>
    <property type="molecule type" value="Genomic_DNA"/>
</dbReference>
<reference evidence="2" key="1">
    <citation type="submission" date="2022-07" db="EMBL/GenBank/DDBJ databases">
        <title>Genome Sequence of Agrocybe chaxingu.</title>
        <authorList>
            <person name="Buettner E."/>
        </authorList>
    </citation>
    <scope>NUCLEOTIDE SEQUENCE</scope>
    <source>
        <strain evidence="2">MP-N11</strain>
    </source>
</reference>
<organism evidence="2 3">
    <name type="scientific">Agrocybe chaxingu</name>
    <dbReference type="NCBI Taxonomy" id="84603"/>
    <lineage>
        <taxon>Eukaryota</taxon>
        <taxon>Fungi</taxon>
        <taxon>Dikarya</taxon>
        <taxon>Basidiomycota</taxon>
        <taxon>Agaricomycotina</taxon>
        <taxon>Agaricomycetes</taxon>
        <taxon>Agaricomycetidae</taxon>
        <taxon>Agaricales</taxon>
        <taxon>Agaricineae</taxon>
        <taxon>Strophariaceae</taxon>
        <taxon>Agrocybe</taxon>
    </lineage>
</organism>
<feature type="transmembrane region" description="Helical" evidence="1">
    <location>
        <begin position="144"/>
        <end position="161"/>
    </location>
</feature>
<dbReference type="PANTHER" id="PTHR35043">
    <property type="entry name" value="TRANSCRIPTION FACTOR DOMAIN-CONTAINING PROTEIN"/>
    <property type="match status" value="1"/>
</dbReference>
<evidence type="ECO:0000313" key="3">
    <source>
        <dbReference type="Proteomes" id="UP001148786"/>
    </source>
</evidence>
<comment type="caution">
    <text evidence="2">The sequence shown here is derived from an EMBL/GenBank/DDBJ whole genome shotgun (WGS) entry which is preliminary data.</text>
</comment>
<keyword evidence="1" id="KW-0812">Transmembrane</keyword>
<protein>
    <submittedName>
        <fullName evidence="2">Uncharacterized protein</fullName>
    </submittedName>
</protein>
<feature type="transmembrane region" description="Helical" evidence="1">
    <location>
        <begin position="52"/>
        <end position="70"/>
    </location>
</feature>
<keyword evidence="1" id="KW-1133">Transmembrane helix</keyword>
<feature type="transmembrane region" description="Helical" evidence="1">
    <location>
        <begin position="20"/>
        <end position="40"/>
    </location>
</feature>
<keyword evidence="3" id="KW-1185">Reference proteome</keyword>
<name>A0A9W8K364_9AGAR</name>
<accession>A0A9W8K364</accession>
<dbReference type="Proteomes" id="UP001148786">
    <property type="component" value="Unassembled WGS sequence"/>
</dbReference>
<feature type="transmembrane region" description="Helical" evidence="1">
    <location>
        <begin position="345"/>
        <end position="364"/>
    </location>
</feature>
<evidence type="ECO:0000313" key="2">
    <source>
        <dbReference type="EMBL" id="KAJ3511836.1"/>
    </source>
</evidence>